<evidence type="ECO:0000256" key="4">
    <source>
        <dbReference type="RuleBase" id="RU003718"/>
    </source>
</evidence>
<accession>A0ABQ8I0U0</accession>
<evidence type="ECO:0000256" key="3">
    <source>
        <dbReference type="ARBA" id="ARBA00022679"/>
    </source>
</evidence>
<dbReference type="Pfam" id="PF00201">
    <property type="entry name" value="UDPGT"/>
    <property type="match status" value="1"/>
</dbReference>
<dbReference type="Pfam" id="PF26168">
    <property type="entry name" value="Glyco_transf_N"/>
    <property type="match status" value="1"/>
</dbReference>
<dbReference type="Gene3D" id="3.40.50.2000">
    <property type="entry name" value="Glycogen Phosphorylase B"/>
    <property type="match status" value="2"/>
</dbReference>
<proteinExistence type="inferred from homology"/>
<dbReference type="EC" id="2.4.1.-" evidence="5"/>
<feature type="domain" description="Glycosyltransferase N-terminal" evidence="6">
    <location>
        <begin position="7"/>
        <end position="42"/>
    </location>
</feature>
<dbReference type="PANTHER" id="PTHR11926">
    <property type="entry name" value="GLUCOSYL/GLUCURONOSYL TRANSFERASES"/>
    <property type="match status" value="1"/>
</dbReference>
<keyword evidence="3 4" id="KW-0808">Transferase</keyword>
<keyword evidence="8" id="KW-1185">Reference proteome</keyword>
<dbReference type="SUPFAM" id="SSF53756">
    <property type="entry name" value="UDP-Glycosyltransferase/glycogen phosphorylase"/>
    <property type="match status" value="1"/>
</dbReference>
<evidence type="ECO:0000256" key="2">
    <source>
        <dbReference type="ARBA" id="ARBA00022676"/>
    </source>
</evidence>
<dbReference type="InterPro" id="IPR058980">
    <property type="entry name" value="Glyco_transf_N"/>
</dbReference>
<sequence>MEKIGHVVVVPFPCQGHINPLLQFAKHLASKGVKATLATTPYTVNSICAPNVEVEPISDGFDQGGFSEAEKEDLYLQSFKANGSRTLSDLINKYQNSSHPINCIVYDSFLPWALDVAKQHGLYGAAFFTNSATICNIFCRLHHGLLALPFKVEDRPLLVPGLPPLNFPDLPTFLSVPQSYPAYLAMKLDQFSNLDNVDWIFANTFEELEGEEARSVSELWPARLIGPMVPSAYLDGRIMGDREYGSSLWKPLSEECIEWLETKPEKSVVYVSFGSIVSLTAEQMEELARCLKDSGLHFLWVVRESQLDKLPKWFMMTDSTKEKGLIVTWCNQLEVLEHQAIGCFVTHCGWNSTLEGLSLGVPMVGVPQWADQATDAKFIEEVWEVGVRAKEDEKGIVRKEELIKCLKQVMEGERSQEIKKNASKWKKLAEEAISEGGSSDKSINEFVNVLQK</sequence>
<dbReference type="InterPro" id="IPR035595">
    <property type="entry name" value="UDP_glycos_trans_CS"/>
</dbReference>
<keyword evidence="2 4" id="KW-0328">Glycosyltransferase</keyword>
<protein>
    <recommendedName>
        <fullName evidence="5">Glycosyltransferase</fullName>
        <ecNumber evidence="5">2.4.1.-</ecNumber>
    </recommendedName>
</protein>
<evidence type="ECO:0000256" key="5">
    <source>
        <dbReference type="RuleBase" id="RU362057"/>
    </source>
</evidence>
<dbReference type="InterPro" id="IPR002213">
    <property type="entry name" value="UDP_glucos_trans"/>
</dbReference>
<dbReference type="PROSITE" id="PS00375">
    <property type="entry name" value="UDPGT"/>
    <property type="match status" value="1"/>
</dbReference>
<evidence type="ECO:0000313" key="7">
    <source>
        <dbReference type="EMBL" id="KAH7570226.1"/>
    </source>
</evidence>
<dbReference type="CDD" id="cd03784">
    <property type="entry name" value="GT1_Gtf-like"/>
    <property type="match status" value="1"/>
</dbReference>
<gene>
    <name evidence="7" type="ORF">JRO89_XS05G0071400</name>
</gene>
<dbReference type="EMBL" id="JAFEMO010000005">
    <property type="protein sequence ID" value="KAH7570226.1"/>
    <property type="molecule type" value="Genomic_DNA"/>
</dbReference>
<name>A0ABQ8I0U0_9ROSI</name>
<evidence type="ECO:0000259" key="6">
    <source>
        <dbReference type="Pfam" id="PF26168"/>
    </source>
</evidence>
<evidence type="ECO:0000256" key="1">
    <source>
        <dbReference type="ARBA" id="ARBA00009995"/>
    </source>
</evidence>
<dbReference type="PANTHER" id="PTHR11926:SF727">
    <property type="entry name" value="UDP-GLYCOSYLTRANSFERASE 74B1"/>
    <property type="match status" value="1"/>
</dbReference>
<comment type="similarity">
    <text evidence="1 4">Belongs to the UDP-glycosyltransferase family.</text>
</comment>
<comment type="caution">
    <text evidence="7">The sequence shown here is derived from an EMBL/GenBank/DDBJ whole genome shotgun (WGS) entry which is preliminary data.</text>
</comment>
<dbReference type="Proteomes" id="UP000827721">
    <property type="component" value="Unassembled WGS sequence"/>
</dbReference>
<reference evidence="7 8" key="1">
    <citation type="submission" date="2021-02" db="EMBL/GenBank/DDBJ databases">
        <title>Plant Genome Project.</title>
        <authorList>
            <person name="Zhang R.-G."/>
        </authorList>
    </citation>
    <scope>NUCLEOTIDE SEQUENCE [LARGE SCALE GENOMIC DNA]</scope>
    <source>
        <tissue evidence="7">Leaves</tissue>
    </source>
</reference>
<evidence type="ECO:0000313" key="8">
    <source>
        <dbReference type="Proteomes" id="UP000827721"/>
    </source>
</evidence>
<organism evidence="7 8">
    <name type="scientific">Xanthoceras sorbifolium</name>
    <dbReference type="NCBI Taxonomy" id="99658"/>
    <lineage>
        <taxon>Eukaryota</taxon>
        <taxon>Viridiplantae</taxon>
        <taxon>Streptophyta</taxon>
        <taxon>Embryophyta</taxon>
        <taxon>Tracheophyta</taxon>
        <taxon>Spermatophyta</taxon>
        <taxon>Magnoliopsida</taxon>
        <taxon>eudicotyledons</taxon>
        <taxon>Gunneridae</taxon>
        <taxon>Pentapetalae</taxon>
        <taxon>rosids</taxon>
        <taxon>malvids</taxon>
        <taxon>Sapindales</taxon>
        <taxon>Sapindaceae</taxon>
        <taxon>Xanthoceroideae</taxon>
        <taxon>Xanthoceras</taxon>
    </lineage>
</organism>